<feature type="domain" description="Plasmid replication protein C C-terminal" evidence="2">
    <location>
        <begin position="313"/>
        <end position="414"/>
    </location>
</feature>
<feature type="domain" description="Plasmid replication protein C N-terminal" evidence="1">
    <location>
        <begin position="10"/>
        <end position="175"/>
    </location>
</feature>
<dbReference type="InterPro" id="IPR005090">
    <property type="entry name" value="RepC_N"/>
</dbReference>
<gene>
    <name evidence="3" type="ORF">PsAD2_04005</name>
</gene>
<dbReference type="InterPro" id="IPR047611">
    <property type="entry name" value="RepABC_RepC"/>
</dbReference>
<name>A0A165U320_9HYPH</name>
<dbReference type="RefSeq" id="WP_068009975.1">
    <property type="nucleotide sequence ID" value="NZ_FOFM01000027.1"/>
</dbReference>
<protein>
    <submittedName>
        <fullName evidence="3">Uncharacterized protein</fullName>
    </submittedName>
</protein>
<dbReference type="EMBL" id="LMCB01000116">
    <property type="protein sequence ID" value="KZL10346.1"/>
    <property type="molecule type" value="Genomic_DNA"/>
</dbReference>
<dbReference type="Proteomes" id="UP000076577">
    <property type="component" value="Unassembled WGS sequence"/>
</dbReference>
<dbReference type="InterPro" id="IPR036388">
    <property type="entry name" value="WH-like_DNA-bd_sf"/>
</dbReference>
<evidence type="ECO:0000313" key="3">
    <source>
        <dbReference type="EMBL" id="KZL10346.1"/>
    </source>
</evidence>
<reference evidence="3 4" key="1">
    <citation type="journal article" date="2016" name="Front. Microbiol.">
        <title>Comparative Genomic Analysis Reveals a Diverse Repertoire of Genes Involved in Prokaryote-Eukaryote Interactions within the Pseudovibrio Genus.</title>
        <authorList>
            <person name="Romano S."/>
            <person name="Fernandez-Guerra A."/>
            <person name="Reen F.J."/>
            <person name="Glockner F.O."/>
            <person name="Crowley S.P."/>
            <person name="O'Sullivan O."/>
            <person name="Cotter P.D."/>
            <person name="Adams C."/>
            <person name="Dobson A.D."/>
            <person name="O'Gara F."/>
        </authorList>
    </citation>
    <scope>NUCLEOTIDE SEQUENCE [LARGE SCALE GENOMIC DNA]</scope>
    <source>
        <strain evidence="3 4">Ad2</strain>
    </source>
</reference>
<dbReference type="NCBIfam" id="NF040974">
    <property type="entry name" value="RepABC_RepC"/>
    <property type="match status" value="1"/>
</dbReference>
<dbReference type="InterPro" id="IPR036390">
    <property type="entry name" value="WH_DNA-bd_sf"/>
</dbReference>
<keyword evidence="4" id="KW-1185">Reference proteome</keyword>
<accession>A0A165U320</accession>
<dbReference type="Pfam" id="PF03428">
    <property type="entry name" value="RP-C"/>
    <property type="match status" value="1"/>
</dbReference>
<proteinExistence type="predicted"/>
<evidence type="ECO:0000259" key="2">
    <source>
        <dbReference type="Pfam" id="PF11800"/>
    </source>
</evidence>
<evidence type="ECO:0000259" key="1">
    <source>
        <dbReference type="Pfam" id="PF03428"/>
    </source>
</evidence>
<dbReference type="InterPro" id="IPR021760">
    <property type="entry name" value="RepC_C"/>
</dbReference>
<organism evidence="3 4">
    <name type="scientific">Pseudovibrio axinellae</name>
    <dbReference type="NCBI Taxonomy" id="989403"/>
    <lineage>
        <taxon>Bacteria</taxon>
        <taxon>Pseudomonadati</taxon>
        <taxon>Pseudomonadota</taxon>
        <taxon>Alphaproteobacteria</taxon>
        <taxon>Hyphomicrobiales</taxon>
        <taxon>Stappiaceae</taxon>
        <taxon>Pseudovibrio</taxon>
    </lineage>
</organism>
<dbReference type="SUPFAM" id="SSF46785">
    <property type="entry name" value="Winged helix' DNA-binding domain"/>
    <property type="match status" value="1"/>
</dbReference>
<dbReference type="Gene3D" id="1.10.10.10">
    <property type="entry name" value="Winged helix-like DNA-binding domain superfamily/Winged helix DNA-binding domain"/>
    <property type="match status" value="1"/>
</dbReference>
<sequence length="416" mass="45517">MHAQQIAPFRRVNPDILASQDLARKGLEDDVEKSLLAMALKRAAPVLKITGTPYQILDILLGLVRKEDLKAGGKPLVAISNEKLAEYADRSVRTVSRCIKRLVEAGVLSYSDSPNGRRFIVRDRSGAVDYGYGLDLTPACRRIDELRKKANEFQAKLKQDKQARRFVIARARAVKDTASLLGELGHEILTRLEEVLALPLDPITRAAAVDEIYQEALDKQTNLACLGDKNGVAISNTTPSHIRSSVEDRWHGSSEPSLKSCSDNEAYSSVEEAFENKHAASTADPQKKMCDQQRVFQPQGPLPTSMLAGVSIGLLEQAAVQVREVLQSPIATWPSLFAITEDLRHLIGLSEAGWKAACAAQGQHLAAACLLVVAEKAMRYPEAISRPGGYFRAMIDRANGGKLNLQKSVFGLINMV</sequence>
<comment type="caution">
    <text evidence="3">The sequence shown here is derived from an EMBL/GenBank/DDBJ whole genome shotgun (WGS) entry which is preliminary data.</text>
</comment>
<dbReference type="AlphaFoldDB" id="A0A165U320"/>
<dbReference type="OrthoDB" id="7488837at2"/>
<dbReference type="Pfam" id="PF11800">
    <property type="entry name" value="RP-C_C"/>
    <property type="match status" value="1"/>
</dbReference>
<evidence type="ECO:0000313" key="4">
    <source>
        <dbReference type="Proteomes" id="UP000076577"/>
    </source>
</evidence>
<dbReference type="PATRIC" id="fig|989403.3.peg.4374"/>
<dbReference type="STRING" id="989403.SAMN05421798_1275"/>